<dbReference type="SMART" id="SM00367">
    <property type="entry name" value="LRR_CC"/>
    <property type="match status" value="7"/>
</dbReference>
<sequence length="586" mass="65438">MCIESASADPDSVERWRRQRRTLERLPAHLADGLLRSLRQRRLLFPSLLEVFQHCVEEVELNGENSVDAEWMAYLGAFRHLLRLSIADCKGVNNSALWALTGMGCLKELDLSRCSRITDTGIKHLLSIPNLEKLFISETGLTTDGVMLVCSFKNLVVLDMGGLPVTDEALCSLQALTQLEHLDLWGSKISDDGAVVLKMFPRLSFLNLAWTNVTKLPYLPSITCLNMSNCVIHSISPGDTSQHAPLSKLLVHGATFVDVDEVFSNLEGSYITFLDISQSSICSFLFLNNMKGLQHLDLSFCAITDDLVEHVAFIGGNLKSLSLSNTKITSLGLSVLAGCVINLQTLSLSYTTIDDTALSYISMLHSLYALDLSHTNIKGFTYRSRDSLDKIRSFSLLQNLIHLESLNLEDTLVRDEAIQPLSLLQELKSLHLKSDFLSDIALHALSTLPKLKFLGFRGAVLTDSGLLLYVPRSKLGTLDVRGCWLLTKNTLSSFCKMHPRLEVIHEQIQELNADQSHRSTTSSASPLKFRQKKGKLLHSPNRYPVLTYVDERIKYGREELLNLQLSQLADLSLSRADELPEILKRE</sequence>
<dbReference type="SUPFAM" id="SSF52047">
    <property type="entry name" value="RNI-like"/>
    <property type="match status" value="1"/>
</dbReference>
<name>A0A9D5DCD2_9LILI</name>
<dbReference type="InterPro" id="IPR032675">
    <property type="entry name" value="LRR_dom_sf"/>
</dbReference>
<dbReference type="InterPro" id="IPR001611">
    <property type="entry name" value="Leu-rich_rpt"/>
</dbReference>
<dbReference type="Proteomes" id="UP001085076">
    <property type="component" value="Miscellaneous, Linkage group lg01"/>
</dbReference>
<dbReference type="InterPro" id="IPR051341">
    <property type="entry name" value="Zyg-11_UBL_adapter"/>
</dbReference>
<feature type="region of interest" description="Disordered" evidence="1">
    <location>
        <begin position="513"/>
        <end position="533"/>
    </location>
</feature>
<dbReference type="PANTHER" id="PTHR12904">
    <property type="match status" value="1"/>
</dbReference>
<feature type="compositionally biased region" description="Polar residues" evidence="1">
    <location>
        <begin position="513"/>
        <end position="525"/>
    </location>
</feature>
<comment type="caution">
    <text evidence="2">The sequence shown here is derived from an EMBL/GenBank/DDBJ whole genome shotgun (WGS) entry which is preliminary data.</text>
</comment>
<keyword evidence="3" id="KW-1185">Reference proteome</keyword>
<proteinExistence type="predicted"/>
<evidence type="ECO:0000256" key="1">
    <source>
        <dbReference type="SAM" id="MobiDB-lite"/>
    </source>
</evidence>
<accession>A0A9D5DCD2</accession>
<dbReference type="Pfam" id="PF13516">
    <property type="entry name" value="LRR_6"/>
    <property type="match status" value="3"/>
</dbReference>
<dbReference type="EMBL" id="JAGGNH010000001">
    <property type="protein sequence ID" value="KAJ0989338.1"/>
    <property type="molecule type" value="Genomic_DNA"/>
</dbReference>
<dbReference type="PANTHER" id="PTHR12904:SF23">
    <property type="entry name" value="PROTEIN ZER-1 HOMOLOG"/>
    <property type="match status" value="1"/>
</dbReference>
<reference evidence="2" key="1">
    <citation type="submission" date="2021-03" db="EMBL/GenBank/DDBJ databases">
        <authorList>
            <person name="Li Z."/>
            <person name="Yang C."/>
        </authorList>
    </citation>
    <scope>NUCLEOTIDE SEQUENCE</scope>
    <source>
        <strain evidence="2">Dzin_1.0</strain>
        <tissue evidence="2">Leaf</tissue>
    </source>
</reference>
<dbReference type="SUPFAM" id="SSF52058">
    <property type="entry name" value="L domain-like"/>
    <property type="match status" value="1"/>
</dbReference>
<dbReference type="Gene3D" id="3.80.10.10">
    <property type="entry name" value="Ribonuclease Inhibitor"/>
    <property type="match status" value="4"/>
</dbReference>
<dbReference type="InterPro" id="IPR006553">
    <property type="entry name" value="Leu-rich_rpt_Cys-con_subtyp"/>
</dbReference>
<evidence type="ECO:0000313" key="3">
    <source>
        <dbReference type="Proteomes" id="UP001085076"/>
    </source>
</evidence>
<reference evidence="2" key="2">
    <citation type="journal article" date="2022" name="Hortic Res">
        <title>The genome of Dioscorea zingiberensis sheds light on the biosynthesis, origin and evolution of the medicinally important diosgenin saponins.</title>
        <authorList>
            <person name="Li Y."/>
            <person name="Tan C."/>
            <person name="Li Z."/>
            <person name="Guo J."/>
            <person name="Li S."/>
            <person name="Chen X."/>
            <person name="Wang C."/>
            <person name="Dai X."/>
            <person name="Yang H."/>
            <person name="Song W."/>
            <person name="Hou L."/>
            <person name="Xu J."/>
            <person name="Tong Z."/>
            <person name="Xu A."/>
            <person name="Yuan X."/>
            <person name="Wang W."/>
            <person name="Yang Q."/>
            <person name="Chen L."/>
            <person name="Sun Z."/>
            <person name="Wang K."/>
            <person name="Pan B."/>
            <person name="Chen J."/>
            <person name="Bao Y."/>
            <person name="Liu F."/>
            <person name="Qi X."/>
            <person name="Gang D.R."/>
            <person name="Wen J."/>
            <person name="Li J."/>
        </authorList>
    </citation>
    <scope>NUCLEOTIDE SEQUENCE</scope>
    <source>
        <strain evidence="2">Dzin_1.0</strain>
    </source>
</reference>
<dbReference type="AlphaFoldDB" id="A0A9D5DCD2"/>
<dbReference type="OrthoDB" id="550575at2759"/>
<evidence type="ECO:0000313" key="2">
    <source>
        <dbReference type="EMBL" id="KAJ0989338.1"/>
    </source>
</evidence>
<protein>
    <submittedName>
        <fullName evidence="2">Uncharacterized protein</fullName>
    </submittedName>
</protein>
<organism evidence="2 3">
    <name type="scientific">Dioscorea zingiberensis</name>
    <dbReference type="NCBI Taxonomy" id="325984"/>
    <lineage>
        <taxon>Eukaryota</taxon>
        <taxon>Viridiplantae</taxon>
        <taxon>Streptophyta</taxon>
        <taxon>Embryophyta</taxon>
        <taxon>Tracheophyta</taxon>
        <taxon>Spermatophyta</taxon>
        <taxon>Magnoliopsida</taxon>
        <taxon>Liliopsida</taxon>
        <taxon>Dioscoreales</taxon>
        <taxon>Dioscoreaceae</taxon>
        <taxon>Dioscorea</taxon>
    </lineage>
</organism>
<gene>
    <name evidence="2" type="ORF">J5N97_007694</name>
</gene>